<dbReference type="STRING" id="289003.SAMN05216190_10114"/>
<evidence type="ECO:0000313" key="1">
    <source>
        <dbReference type="EMBL" id="SFO79887.1"/>
    </source>
</evidence>
<accession>A0A1I5K4G3</accession>
<protein>
    <submittedName>
        <fullName evidence="1">Uncharacterized protein</fullName>
    </submittedName>
</protein>
<dbReference type="Proteomes" id="UP000198784">
    <property type="component" value="Unassembled WGS sequence"/>
</dbReference>
<name>A0A1I5K4G3_9PSED</name>
<sequence length="650" mass="71772">MQRTAFRIGLLDVVLVIGILSILISNGVLASGRNSIDFGSAIMSHSVFSATSFEMDGLRVFVGVANATSGAQLFVFEPIKQVVTAIKNLDGARGAWAITSDEQYVYIGTYLPAQLYRYDVTQDHLDILEKFPEAQYVWDVKKEGEQLIVGIGVGGEAILVSINLSSGKVEKYRGLSNLGYVRSVEFHDGKIYAGLGPMAKLVEIDPLTGSYKNILPRELSDDSVVYWMRSEGKKLIFSLSPSHRIFSYEPSSEHFNLLMADAVRSPVLYPSKMQAVFRGYGDFFYEFDEAKAKLSRVILSSIPTTGGDINNRILSGFTRNGLYVEYGLKGDLRQTLSLSEAGLDSSGTRPFSISAFGKQVFISERELRIFNPVTYKERYYPLFGEAKAMCVSGKALFSAHYTDAVLWKFPLSDFDLPEVNLTDQKYRLWEIGSNQNRPTSIFCSDEYVLVGTEPDYGKYGGALSVLFNSGERLVLDHLIANHTIFSITADGDEIFVGSAASGGSGAKPLGEPARIVKYNLGERRVIFDVVPGKSNRLIRSLAVIGSNVFAALDDGTLVVIDRMTGKLRAKRKNAKIIQLLRTKDGELVGTTRGSLVKISTSSFTQHIIVRARGPENFVLDSVSGDFYWIEEMKLHSISRDIVFSVNVDPD</sequence>
<dbReference type="EMBL" id="FOWX01000001">
    <property type="protein sequence ID" value="SFO79887.1"/>
    <property type="molecule type" value="Genomic_DNA"/>
</dbReference>
<gene>
    <name evidence="1" type="ORF">SAMN05216190_10114</name>
</gene>
<organism evidence="1 2">
    <name type="scientific">Pseudomonas borbori</name>
    <dbReference type="NCBI Taxonomy" id="289003"/>
    <lineage>
        <taxon>Bacteria</taxon>
        <taxon>Pseudomonadati</taxon>
        <taxon>Pseudomonadota</taxon>
        <taxon>Gammaproteobacteria</taxon>
        <taxon>Pseudomonadales</taxon>
        <taxon>Pseudomonadaceae</taxon>
        <taxon>Pseudomonas</taxon>
    </lineage>
</organism>
<dbReference type="AlphaFoldDB" id="A0A1I5K4G3"/>
<dbReference type="OrthoDB" id="57332at2"/>
<dbReference type="Gene3D" id="2.130.10.10">
    <property type="entry name" value="YVTN repeat-like/Quinoprotein amine dehydrogenase"/>
    <property type="match status" value="2"/>
</dbReference>
<dbReference type="InterPro" id="IPR011047">
    <property type="entry name" value="Quinoprotein_ADH-like_sf"/>
</dbReference>
<evidence type="ECO:0000313" key="2">
    <source>
        <dbReference type="Proteomes" id="UP000198784"/>
    </source>
</evidence>
<keyword evidence="2" id="KW-1185">Reference proteome</keyword>
<dbReference type="InterPro" id="IPR015943">
    <property type="entry name" value="WD40/YVTN_repeat-like_dom_sf"/>
</dbReference>
<dbReference type="SUPFAM" id="SSF50998">
    <property type="entry name" value="Quinoprotein alcohol dehydrogenase-like"/>
    <property type="match status" value="1"/>
</dbReference>
<dbReference type="RefSeq" id="WP_141123907.1">
    <property type="nucleotide sequence ID" value="NZ_FOWX01000001.1"/>
</dbReference>
<reference evidence="2" key="1">
    <citation type="submission" date="2016-10" db="EMBL/GenBank/DDBJ databases">
        <authorList>
            <person name="Varghese N."/>
            <person name="Submissions S."/>
        </authorList>
    </citation>
    <scope>NUCLEOTIDE SEQUENCE [LARGE SCALE GENOMIC DNA]</scope>
    <source>
        <strain evidence="2">DSM 17834</strain>
    </source>
</reference>
<proteinExistence type="predicted"/>